<sequence length="294" mass="32857">MSFDNWDEIRTAYQVARVGTVSGAAEVLGVHHATVIRHVDALEHRLGTKLFQRHPRGYTPTEAGHQLLAVGQATEDQFSQLAARIAGAGEEVSGELIVTSVPTISTLILPALEQMLVDHPKLQLRYLTDQRVFRLEYGEAHVAIRAGNRPTEPDNVVQQLCANRTGLYAGKSYIERFGMPTEDTLDQHRFIGPEQRDSRAPFWRWMSNAVPDECVVFRANDHESQLAAVRQGLGLGFVPYNEGCSDSRMVEVLPPRPEWESALWLVTHVDLHRTAKVQAVLKVLKDLIGSPRPM</sequence>
<reference evidence="6 7" key="2">
    <citation type="submission" date="2024-06" db="EMBL/GenBank/DDBJ databases">
        <title>Thioclava kandeliae sp. nov. from a rhizosphere soil sample of Kandelia candel in a mangrove.</title>
        <authorList>
            <person name="Mu T."/>
        </authorList>
    </citation>
    <scope>NUCLEOTIDE SEQUENCE [LARGE SCALE GENOMIC DNA]</scope>
    <source>
        <strain evidence="6 7">CPCC 100088</strain>
    </source>
</reference>
<keyword evidence="3" id="KW-0238">DNA-binding</keyword>
<evidence type="ECO:0000313" key="6">
    <source>
        <dbReference type="EMBL" id="MER5171907.1"/>
    </source>
</evidence>
<evidence type="ECO:0000256" key="4">
    <source>
        <dbReference type="ARBA" id="ARBA00023163"/>
    </source>
</evidence>
<dbReference type="PANTHER" id="PTHR30537">
    <property type="entry name" value="HTH-TYPE TRANSCRIPTIONAL REGULATOR"/>
    <property type="match status" value="1"/>
</dbReference>
<comment type="similarity">
    <text evidence="1">Belongs to the LysR transcriptional regulatory family.</text>
</comment>
<dbReference type="Proteomes" id="UP001438953">
    <property type="component" value="Unassembled WGS sequence"/>
</dbReference>
<protein>
    <submittedName>
        <fullName evidence="6">LysR family transcriptional regulator</fullName>
    </submittedName>
</protein>
<dbReference type="InterPro" id="IPR036390">
    <property type="entry name" value="WH_DNA-bd_sf"/>
</dbReference>
<dbReference type="PANTHER" id="PTHR30537:SF3">
    <property type="entry name" value="TRANSCRIPTIONAL REGULATORY PROTEIN"/>
    <property type="match status" value="1"/>
</dbReference>
<dbReference type="RefSeq" id="WP_339114112.1">
    <property type="nucleotide sequence ID" value="NZ_JAYWLC010000005.1"/>
</dbReference>
<evidence type="ECO:0000256" key="2">
    <source>
        <dbReference type="ARBA" id="ARBA00023015"/>
    </source>
</evidence>
<organism evidence="6 7">
    <name type="scientific">Thioclava kandeliae</name>
    <dbReference type="NCBI Taxonomy" id="3070818"/>
    <lineage>
        <taxon>Bacteria</taxon>
        <taxon>Pseudomonadati</taxon>
        <taxon>Pseudomonadota</taxon>
        <taxon>Alphaproteobacteria</taxon>
        <taxon>Rhodobacterales</taxon>
        <taxon>Paracoccaceae</taxon>
        <taxon>Thioclava</taxon>
    </lineage>
</organism>
<dbReference type="PROSITE" id="PS50931">
    <property type="entry name" value="HTH_LYSR"/>
    <property type="match status" value="1"/>
</dbReference>
<name>A0ABV1SG79_9RHOB</name>
<dbReference type="InterPro" id="IPR058163">
    <property type="entry name" value="LysR-type_TF_proteobact-type"/>
</dbReference>
<evidence type="ECO:0000259" key="5">
    <source>
        <dbReference type="PROSITE" id="PS50931"/>
    </source>
</evidence>
<proteinExistence type="inferred from homology"/>
<dbReference type="Gene3D" id="1.10.10.10">
    <property type="entry name" value="Winged helix-like DNA-binding domain superfamily/Winged helix DNA-binding domain"/>
    <property type="match status" value="1"/>
</dbReference>
<reference evidence="6 7" key="1">
    <citation type="submission" date="2024-01" db="EMBL/GenBank/DDBJ databases">
        <authorList>
            <person name="Deng Y."/>
            <person name="Su J."/>
        </authorList>
    </citation>
    <scope>NUCLEOTIDE SEQUENCE [LARGE SCALE GENOMIC DNA]</scope>
    <source>
        <strain evidence="6 7">CPCC 100088</strain>
    </source>
</reference>
<gene>
    <name evidence="6" type="ORF">VSX56_08955</name>
</gene>
<accession>A0ABV1SG79</accession>
<dbReference type="InterPro" id="IPR000847">
    <property type="entry name" value="LysR_HTH_N"/>
</dbReference>
<feature type="domain" description="HTH lysR-type" evidence="5">
    <location>
        <begin position="4"/>
        <end position="61"/>
    </location>
</feature>
<dbReference type="Gene3D" id="3.40.190.290">
    <property type="match status" value="1"/>
</dbReference>
<keyword evidence="2" id="KW-0805">Transcription regulation</keyword>
<dbReference type="Pfam" id="PF03466">
    <property type="entry name" value="LysR_substrate"/>
    <property type="match status" value="1"/>
</dbReference>
<comment type="caution">
    <text evidence="6">The sequence shown here is derived from an EMBL/GenBank/DDBJ whole genome shotgun (WGS) entry which is preliminary data.</text>
</comment>
<evidence type="ECO:0000256" key="3">
    <source>
        <dbReference type="ARBA" id="ARBA00023125"/>
    </source>
</evidence>
<dbReference type="Pfam" id="PF00126">
    <property type="entry name" value="HTH_1"/>
    <property type="match status" value="1"/>
</dbReference>
<dbReference type="SUPFAM" id="SSF46785">
    <property type="entry name" value="Winged helix' DNA-binding domain"/>
    <property type="match status" value="1"/>
</dbReference>
<dbReference type="InterPro" id="IPR005119">
    <property type="entry name" value="LysR_subst-bd"/>
</dbReference>
<evidence type="ECO:0000313" key="7">
    <source>
        <dbReference type="Proteomes" id="UP001438953"/>
    </source>
</evidence>
<keyword evidence="4" id="KW-0804">Transcription</keyword>
<dbReference type="SUPFAM" id="SSF53850">
    <property type="entry name" value="Periplasmic binding protein-like II"/>
    <property type="match status" value="1"/>
</dbReference>
<dbReference type="EMBL" id="JAYWLC010000005">
    <property type="protein sequence ID" value="MER5171907.1"/>
    <property type="molecule type" value="Genomic_DNA"/>
</dbReference>
<evidence type="ECO:0000256" key="1">
    <source>
        <dbReference type="ARBA" id="ARBA00009437"/>
    </source>
</evidence>
<keyword evidence="7" id="KW-1185">Reference proteome</keyword>
<dbReference type="InterPro" id="IPR036388">
    <property type="entry name" value="WH-like_DNA-bd_sf"/>
</dbReference>